<gene>
    <name evidence="1" type="ORF">ZHD862_LOCUS2365</name>
</gene>
<comment type="caution">
    <text evidence="1">The sequence shown here is derived from an EMBL/GenBank/DDBJ whole genome shotgun (WGS) entry which is preliminary data.</text>
</comment>
<dbReference type="AlphaFoldDB" id="A0A813SIH4"/>
<evidence type="ECO:0000313" key="2">
    <source>
        <dbReference type="Proteomes" id="UP000663864"/>
    </source>
</evidence>
<evidence type="ECO:0000313" key="1">
    <source>
        <dbReference type="EMBL" id="CAF0800079.1"/>
    </source>
</evidence>
<name>A0A813SIH4_9BILA</name>
<proteinExistence type="predicted"/>
<accession>A0A813SIH4</accession>
<protein>
    <submittedName>
        <fullName evidence="1">Uncharacterized protein</fullName>
    </submittedName>
</protein>
<dbReference type="Proteomes" id="UP000663864">
    <property type="component" value="Unassembled WGS sequence"/>
</dbReference>
<organism evidence="1 2">
    <name type="scientific">Rotaria sordida</name>
    <dbReference type="NCBI Taxonomy" id="392033"/>
    <lineage>
        <taxon>Eukaryota</taxon>
        <taxon>Metazoa</taxon>
        <taxon>Spiralia</taxon>
        <taxon>Gnathifera</taxon>
        <taxon>Rotifera</taxon>
        <taxon>Eurotatoria</taxon>
        <taxon>Bdelloidea</taxon>
        <taxon>Philodinida</taxon>
        <taxon>Philodinidae</taxon>
        <taxon>Rotaria</taxon>
    </lineage>
</organism>
<dbReference type="EMBL" id="CAJNOT010000046">
    <property type="protein sequence ID" value="CAF0800079.1"/>
    <property type="molecule type" value="Genomic_DNA"/>
</dbReference>
<reference evidence="1" key="1">
    <citation type="submission" date="2021-02" db="EMBL/GenBank/DDBJ databases">
        <authorList>
            <person name="Nowell W R."/>
        </authorList>
    </citation>
    <scope>NUCLEOTIDE SEQUENCE</scope>
</reference>
<sequence length="131" mass="14547">MKIVQISYYVTYINSFTNDSFVHLNHIRSNLDETSTRFVLSETLILLSTIDSTSNIHANITVIHAQFISTLLTSNMSPTPTISSFLISFHTNRSLVDPPLLISLSPKFSACLTLSLLLPIDIICSSIDSLE</sequence>